<organism evidence="1 2">
    <name type="scientific">Pseudonocardia eucalypti</name>
    <dbReference type="NCBI Taxonomy" id="648755"/>
    <lineage>
        <taxon>Bacteria</taxon>
        <taxon>Bacillati</taxon>
        <taxon>Actinomycetota</taxon>
        <taxon>Actinomycetes</taxon>
        <taxon>Pseudonocardiales</taxon>
        <taxon>Pseudonocardiaceae</taxon>
        <taxon>Pseudonocardia</taxon>
    </lineage>
</organism>
<protein>
    <submittedName>
        <fullName evidence="1">Uncharacterized protein</fullName>
    </submittedName>
</protein>
<sequence>MPVTRLASVQTTTVIEFRAVASLPRWASLAVALAVVPVSSVTTGCECAGPTVPGGAAGASTRPRLSGFNVVVPFIS</sequence>
<dbReference type="Proteomes" id="UP001428817">
    <property type="component" value="Unassembled WGS sequence"/>
</dbReference>
<gene>
    <name evidence="1" type="ORF">GCM10023321_08240</name>
</gene>
<evidence type="ECO:0000313" key="1">
    <source>
        <dbReference type="EMBL" id="GAA5147388.1"/>
    </source>
</evidence>
<evidence type="ECO:0000313" key="2">
    <source>
        <dbReference type="Proteomes" id="UP001428817"/>
    </source>
</evidence>
<dbReference type="EMBL" id="BAABJP010000002">
    <property type="protein sequence ID" value="GAA5147388.1"/>
    <property type="molecule type" value="Genomic_DNA"/>
</dbReference>
<keyword evidence="2" id="KW-1185">Reference proteome</keyword>
<proteinExistence type="predicted"/>
<name>A0ABP9PJZ0_9PSEU</name>
<reference evidence="2" key="1">
    <citation type="journal article" date="2019" name="Int. J. Syst. Evol. Microbiol.">
        <title>The Global Catalogue of Microorganisms (GCM) 10K type strain sequencing project: providing services to taxonomists for standard genome sequencing and annotation.</title>
        <authorList>
            <consortium name="The Broad Institute Genomics Platform"/>
            <consortium name="The Broad Institute Genome Sequencing Center for Infectious Disease"/>
            <person name="Wu L."/>
            <person name="Ma J."/>
        </authorList>
    </citation>
    <scope>NUCLEOTIDE SEQUENCE [LARGE SCALE GENOMIC DNA]</scope>
    <source>
        <strain evidence="2">JCM 18303</strain>
    </source>
</reference>
<comment type="caution">
    <text evidence="1">The sequence shown here is derived from an EMBL/GenBank/DDBJ whole genome shotgun (WGS) entry which is preliminary data.</text>
</comment>
<accession>A0ABP9PJZ0</accession>